<dbReference type="KEGG" id="uli:ETAA1_32260"/>
<proteinExistence type="predicted"/>
<evidence type="ECO:0000313" key="2">
    <source>
        <dbReference type="Proteomes" id="UP000319576"/>
    </source>
</evidence>
<evidence type="ECO:0008006" key="3">
    <source>
        <dbReference type="Google" id="ProtNLM"/>
    </source>
</evidence>
<dbReference type="InterPro" id="IPR011474">
    <property type="entry name" value="DUF1580"/>
</dbReference>
<keyword evidence="2" id="KW-1185">Reference proteome</keyword>
<dbReference type="AlphaFoldDB" id="A0A517XUS4"/>
<dbReference type="Pfam" id="PF07618">
    <property type="entry name" value="DUF1580"/>
    <property type="match status" value="1"/>
</dbReference>
<reference evidence="1 2" key="1">
    <citation type="submission" date="2019-02" db="EMBL/GenBank/DDBJ databases">
        <title>Deep-cultivation of Planctomycetes and their phenomic and genomic characterization uncovers novel biology.</title>
        <authorList>
            <person name="Wiegand S."/>
            <person name="Jogler M."/>
            <person name="Boedeker C."/>
            <person name="Pinto D."/>
            <person name="Vollmers J."/>
            <person name="Rivas-Marin E."/>
            <person name="Kohn T."/>
            <person name="Peeters S.H."/>
            <person name="Heuer A."/>
            <person name="Rast P."/>
            <person name="Oberbeckmann S."/>
            <person name="Bunk B."/>
            <person name="Jeske O."/>
            <person name="Meyerdierks A."/>
            <person name="Storesund J.E."/>
            <person name="Kallscheuer N."/>
            <person name="Luecker S."/>
            <person name="Lage O.M."/>
            <person name="Pohl T."/>
            <person name="Merkel B.J."/>
            <person name="Hornburger P."/>
            <person name="Mueller R.-W."/>
            <person name="Bruemmer F."/>
            <person name="Labrenz M."/>
            <person name="Spormann A.M."/>
            <person name="Op den Camp H."/>
            <person name="Overmann J."/>
            <person name="Amann R."/>
            <person name="Jetten M.S.M."/>
            <person name="Mascher T."/>
            <person name="Medema M.H."/>
            <person name="Devos D.P."/>
            <person name="Kaster A.-K."/>
            <person name="Ovreas L."/>
            <person name="Rohde M."/>
            <person name="Galperin M.Y."/>
            <person name="Jogler C."/>
        </authorList>
    </citation>
    <scope>NUCLEOTIDE SEQUENCE [LARGE SCALE GENOMIC DNA]</scope>
    <source>
        <strain evidence="1 2">ETA_A1</strain>
    </source>
</reference>
<dbReference type="EMBL" id="CP036273">
    <property type="protein sequence ID" value="QDU21260.1"/>
    <property type="molecule type" value="Genomic_DNA"/>
</dbReference>
<dbReference type="RefSeq" id="WP_202920925.1">
    <property type="nucleotide sequence ID" value="NZ_CP036273.1"/>
</dbReference>
<name>A0A517XUS4_9BACT</name>
<sequence>MIDIRSESLLSLAAAGRHLAAIQGGRPPRPSTFYRWATRGLRGHRLEVIRCGGRVATSVEALQRFFDALTAAAPAPPIHPPAATPDATLSELDRLGI</sequence>
<gene>
    <name evidence="1" type="ORF">ETAA1_32260</name>
</gene>
<organism evidence="1 2">
    <name type="scientific">Urbifossiella limnaea</name>
    <dbReference type="NCBI Taxonomy" id="2528023"/>
    <lineage>
        <taxon>Bacteria</taxon>
        <taxon>Pseudomonadati</taxon>
        <taxon>Planctomycetota</taxon>
        <taxon>Planctomycetia</taxon>
        <taxon>Gemmatales</taxon>
        <taxon>Gemmataceae</taxon>
        <taxon>Urbifossiella</taxon>
    </lineage>
</organism>
<dbReference type="Proteomes" id="UP000319576">
    <property type="component" value="Chromosome"/>
</dbReference>
<protein>
    <recommendedName>
        <fullName evidence="3">DUF1580 domain-containing protein</fullName>
    </recommendedName>
</protein>
<accession>A0A517XUS4</accession>
<evidence type="ECO:0000313" key="1">
    <source>
        <dbReference type="EMBL" id="QDU21260.1"/>
    </source>
</evidence>